<keyword evidence="4 7" id="KW-0812">Transmembrane</keyword>
<dbReference type="PANTHER" id="PTHR30106">
    <property type="entry name" value="INNER MEMBRANE PROTEIN YEIH-RELATED"/>
    <property type="match status" value="1"/>
</dbReference>
<proteinExistence type="inferred from homology"/>
<protein>
    <submittedName>
        <fullName evidence="8">Putative sulfate exporter family transporter</fullName>
    </submittedName>
</protein>
<keyword evidence="5 7" id="KW-1133">Transmembrane helix</keyword>
<dbReference type="Pfam" id="PF03601">
    <property type="entry name" value="Cons_hypoth698"/>
    <property type="match status" value="1"/>
</dbReference>
<dbReference type="Proteomes" id="UP000265970">
    <property type="component" value="Unassembled WGS sequence"/>
</dbReference>
<dbReference type="EMBL" id="QRZV01000002">
    <property type="protein sequence ID" value="RGW09810.1"/>
    <property type="molecule type" value="Genomic_DNA"/>
</dbReference>
<feature type="transmembrane region" description="Helical" evidence="7">
    <location>
        <begin position="114"/>
        <end position="132"/>
    </location>
</feature>
<feature type="transmembrane region" description="Helical" evidence="7">
    <location>
        <begin position="139"/>
        <end position="161"/>
    </location>
</feature>
<evidence type="ECO:0000256" key="1">
    <source>
        <dbReference type="ARBA" id="ARBA00004651"/>
    </source>
</evidence>
<keyword evidence="3" id="KW-1003">Cell membrane</keyword>
<feature type="transmembrane region" description="Helical" evidence="7">
    <location>
        <begin position="88"/>
        <end position="108"/>
    </location>
</feature>
<dbReference type="PANTHER" id="PTHR30106:SF2">
    <property type="entry name" value="UPF0324 INNER MEMBRANE PROTEIN YEIH"/>
    <property type="match status" value="1"/>
</dbReference>
<evidence type="ECO:0000256" key="3">
    <source>
        <dbReference type="ARBA" id="ARBA00022475"/>
    </source>
</evidence>
<name>A0A395XDS1_9BIFI</name>
<reference evidence="8 9" key="1">
    <citation type="submission" date="2018-08" db="EMBL/GenBank/DDBJ databases">
        <title>A genome reference for cultivated species of the human gut microbiota.</title>
        <authorList>
            <person name="Zou Y."/>
            <person name="Xue W."/>
            <person name="Luo G."/>
        </authorList>
    </citation>
    <scope>NUCLEOTIDE SEQUENCE [LARGE SCALE GENOMIC DNA]</scope>
    <source>
        <strain evidence="8 9">AF13-3LB</strain>
    </source>
</reference>
<feature type="transmembrane region" description="Helical" evidence="7">
    <location>
        <begin position="20"/>
        <end position="39"/>
    </location>
</feature>
<gene>
    <name evidence="8" type="ORF">DWV92_04160</name>
</gene>
<dbReference type="InterPro" id="IPR018383">
    <property type="entry name" value="UPF0324_pro"/>
</dbReference>
<feature type="transmembrane region" description="Helical" evidence="7">
    <location>
        <begin position="324"/>
        <end position="342"/>
    </location>
</feature>
<comment type="subcellular location">
    <subcellularLocation>
        <location evidence="1">Cell membrane</location>
        <topology evidence="1">Multi-pass membrane protein</topology>
    </subcellularLocation>
</comment>
<comment type="caution">
    <text evidence="8">The sequence shown here is derived from an EMBL/GenBank/DDBJ whole genome shotgun (WGS) entry which is preliminary data.</text>
</comment>
<feature type="transmembrane region" description="Helical" evidence="7">
    <location>
        <begin position="291"/>
        <end position="312"/>
    </location>
</feature>
<evidence type="ECO:0000256" key="5">
    <source>
        <dbReference type="ARBA" id="ARBA00022989"/>
    </source>
</evidence>
<evidence type="ECO:0000256" key="6">
    <source>
        <dbReference type="ARBA" id="ARBA00023136"/>
    </source>
</evidence>
<sequence>MGRVKEFCIKWGKRIATKQMLLIVIVTLAATGIGMWLAQFNGFKILGALIIALLIGMVVQFPIRAWYTKDSAERKAGVKDAAGLIANKFLRLGIILLGFKLNLQLLFTTGAKCLPLAAGVVLVTVLITYGICRLMKVDPLMSILVACGTGICGAAAVMGVSGSIKVSPKREEEKENDEVTAIAIVAIMGTIFALLEIAVLPLFGLTQAQEGFVAGGSLHEIAHAVAAGEGLNNERLAAQQGVVDAATMANIMKLSRVLMLVFVAIIVAIWWDKKHGEVPADGGKRKVAFPWFMLGFIATAAIGTLMLKAWPATTGFVNALGNDVAKVFLGMAMAALGINVNFKALKKGVKPFGASLIASVILVALCIGLALVFFPAK</sequence>
<feature type="transmembrane region" description="Helical" evidence="7">
    <location>
        <begin position="181"/>
        <end position="203"/>
    </location>
</feature>
<evidence type="ECO:0000256" key="4">
    <source>
        <dbReference type="ARBA" id="ARBA00022692"/>
    </source>
</evidence>
<comment type="similarity">
    <text evidence="2">Belongs to the UPF0324 family.</text>
</comment>
<dbReference type="AlphaFoldDB" id="A0A395XDS1"/>
<evidence type="ECO:0000313" key="8">
    <source>
        <dbReference type="EMBL" id="RGW09810.1"/>
    </source>
</evidence>
<dbReference type="GO" id="GO:0005886">
    <property type="term" value="C:plasma membrane"/>
    <property type="evidence" value="ECO:0007669"/>
    <property type="project" value="UniProtKB-SubCell"/>
</dbReference>
<evidence type="ECO:0000256" key="7">
    <source>
        <dbReference type="SAM" id="Phobius"/>
    </source>
</evidence>
<evidence type="ECO:0000313" key="9">
    <source>
        <dbReference type="Proteomes" id="UP000265970"/>
    </source>
</evidence>
<evidence type="ECO:0000256" key="2">
    <source>
        <dbReference type="ARBA" id="ARBA00007977"/>
    </source>
</evidence>
<keyword evidence="6 7" id="KW-0472">Membrane</keyword>
<feature type="transmembrane region" description="Helical" evidence="7">
    <location>
        <begin position="354"/>
        <end position="374"/>
    </location>
</feature>
<feature type="transmembrane region" description="Helical" evidence="7">
    <location>
        <begin position="254"/>
        <end position="271"/>
    </location>
</feature>
<feature type="transmembrane region" description="Helical" evidence="7">
    <location>
        <begin position="45"/>
        <end position="67"/>
    </location>
</feature>
<accession>A0A395XDS1</accession>
<organism evidence="8 9">
    <name type="scientific">Bifidobacterium pseudolongum</name>
    <dbReference type="NCBI Taxonomy" id="1694"/>
    <lineage>
        <taxon>Bacteria</taxon>
        <taxon>Bacillati</taxon>
        <taxon>Actinomycetota</taxon>
        <taxon>Actinomycetes</taxon>
        <taxon>Bifidobacteriales</taxon>
        <taxon>Bifidobacteriaceae</taxon>
        <taxon>Bifidobacterium</taxon>
    </lineage>
</organism>